<dbReference type="PANTHER" id="PTHR22427">
    <property type="entry name" value="GH15728P"/>
    <property type="match status" value="1"/>
</dbReference>
<feature type="compositionally biased region" description="Polar residues" evidence="1">
    <location>
        <begin position="747"/>
        <end position="765"/>
    </location>
</feature>
<proteinExistence type="predicted"/>
<sequence length="1083" mass="119417">MGFTNKHLDKKYPIKEWIRIYNDGSATDAVRNGGGGVFATLPDRNTLERSFVWGMRCTNHKAETEAIKEAIKMVNNKLSKTSKVVILSDARFGDSWRDKWLNKHFNQDCYNIEVKDVSSTQLRSFTRQLYTVSDAALLVDELLPFFPRSNNTQNTPFDETIETTELFPNLSTPAEPGYRFLREYNIPQDESGFHLDNRNGLNTMKNGDIQAENMTFQNNSDESATVIETSSKNQSSSEFDLKSDFVAGDETGISLGANTSSHSNSVCEDNDSLPSVSCDSYNAHTSQIEVRSTLLPSEALEPARLIPPVKITHDTCSSLGKDLLQMYLSQENCDCCIVVNGQKFPAHKCILSARSEYFEAMLGGHWKESQLDVVTLEGVSPQAVKHLLLFLYGGILALPTEDVSANLLDLFLVADMYGVSSLNKVLMFYLRRDLCHFFHKPCPVCIISAADALSLCHNFNLEDLKQRCLRWIGKNFTKIWPSKTFAGLPDSLQQLSLRSITGQFTTVNVLDIIVECNRLTSSLPRVKWTEAVLCLLTQFMDAAIEFTSSNFVRVIKMPDFLKWAKGATWKASALKDIFTSVIDSLPIDKACHVFQALLQLQATVSVTYGPGEEEASVGIHVEDEVTGLLEVMVQRCERFLRMHIHKVMRSSQWSELPKPVQTRIMETSAYLSLADLPEPKPRAGTRKPVSVRHVPPSRPTPGSEINRPRARGTTHGVPSAGLVVRTIAPRGAVASNPLGQNPGMRNYRTSQASGLGQQRTQSSHGRYTKSKNGGHLSNAGAKPKSNTSRQAFDLHQREEHNRLSSCNNSDGTPQTKCGNDGQSPGELNVKDDTEGKSNNLNRDSEDITGSFACSDDNQVAICYEKICSKESESTWPKTETNENSLSLPGSLSGFNNGCIVEDISDDTESNAGLISAVSTNGPDHSSLSHDDNYFSFQQSSGAECSEVSDQSRHFTSEQCEKTSSWGVLDTASRRQEKSPSQECSPRLRMSRLPAAVGSSVSRSPKQRWSAGSTDSVDSHHEAGDVQVGAVSQLEVSRNVSLPAQEVSGSGLAFTNRKDQIQPGEVKIVKMSRPLSVGFLVPPN</sequence>
<dbReference type="GO" id="GO:0003676">
    <property type="term" value="F:nucleic acid binding"/>
    <property type="evidence" value="ECO:0007669"/>
    <property type="project" value="InterPro"/>
</dbReference>
<dbReference type="InterPro" id="IPR012337">
    <property type="entry name" value="RNaseH-like_sf"/>
</dbReference>
<dbReference type="Proteomes" id="UP000762676">
    <property type="component" value="Unassembled WGS sequence"/>
</dbReference>
<feature type="region of interest" description="Disordered" evidence="1">
    <location>
        <begin position="970"/>
        <end position="1020"/>
    </location>
</feature>
<dbReference type="InterPro" id="IPR011333">
    <property type="entry name" value="SKP1/BTB/POZ_sf"/>
</dbReference>
<dbReference type="EMBL" id="BMAT01005915">
    <property type="protein sequence ID" value="GFS02428.1"/>
    <property type="molecule type" value="Genomic_DNA"/>
</dbReference>
<keyword evidence="4" id="KW-1185">Reference proteome</keyword>
<name>A0AAV4HW35_9GAST</name>
<gene>
    <name evidence="3" type="ORF">ElyMa_002864500</name>
</gene>
<dbReference type="Pfam" id="PF00651">
    <property type="entry name" value="BTB"/>
    <property type="match status" value="1"/>
</dbReference>
<dbReference type="PROSITE" id="PS50097">
    <property type="entry name" value="BTB"/>
    <property type="match status" value="1"/>
</dbReference>
<accession>A0AAV4HW35</accession>
<feature type="region of interest" description="Disordered" evidence="1">
    <location>
        <begin position="675"/>
        <end position="720"/>
    </location>
</feature>
<dbReference type="CDD" id="cd18490">
    <property type="entry name" value="BACK_BTBD8"/>
    <property type="match status" value="1"/>
</dbReference>
<dbReference type="InterPro" id="IPR000210">
    <property type="entry name" value="BTB/POZ_dom"/>
</dbReference>
<feature type="region of interest" description="Disordered" evidence="1">
    <location>
        <begin position="733"/>
        <end position="847"/>
    </location>
</feature>
<dbReference type="Gene3D" id="3.30.710.10">
    <property type="entry name" value="Potassium Channel Kv1.1, Chain A"/>
    <property type="match status" value="1"/>
</dbReference>
<evidence type="ECO:0000313" key="3">
    <source>
        <dbReference type="EMBL" id="GFS02428.1"/>
    </source>
</evidence>
<protein>
    <submittedName>
        <fullName evidence="3">BTB/POZ domain-containing protein 8</fullName>
    </submittedName>
</protein>
<feature type="domain" description="BTB" evidence="2">
    <location>
        <begin position="333"/>
        <end position="400"/>
    </location>
</feature>
<dbReference type="Gene3D" id="3.30.420.10">
    <property type="entry name" value="Ribonuclease H-like superfamily/Ribonuclease H"/>
    <property type="match status" value="1"/>
</dbReference>
<dbReference type="Pfam" id="PF26017">
    <property type="entry name" value="BACK_BTBD8"/>
    <property type="match status" value="1"/>
</dbReference>
<evidence type="ECO:0000259" key="2">
    <source>
        <dbReference type="PROSITE" id="PS50097"/>
    </source>
</evidence>
<feature type="compositionally biased region" description="Basic and acidic residues" evidence="1">
    <location>
        <begin position="792"/>
        <end position="802"/>
    </location>
</feature>
<dbReference type="SMART" id="SM00225">
    <property type="entry name" value="BTB"/>
    <property type="match status" value="1"/>
</dbReference>
<evidence type="ECO:0000313" key="4">
    <source>
        <dbReference type="Proteomes" id="UP000762676"/>
    </source>
</evidence>
<organism evidence="3 4">
    <name type="scientific">Elysia marginata</name>
    <dbReference type="NCBI Taxonomy" id="1093978"/>
    <lineage>
        <taxon>Eukaryota</taxon>
        <taxon>Metazoa</taxon>
        <taxon>Spiralia</taxon>
        <taxon>Lophotrochozoa</taxon>
        <taxon>Mollusca</taxon>
        <taxon>Gastropoda</taxon>
        <taxon>Heterobranchia</taxon>
        <taxon>Euthyneura</taxon>
        <taxon>Panpulmonata</taxon>
        <taxon>Sacoglossa</taxon>
        <taxon>Placobranchoidea</taxon>
        <taxon>Plakobranchidae</taxon>
        <taxon>Elysia</taxon>
    </lineage>
</organism>
<evidence type="ECO:0000256" key="1">
    <source>
        <dbReference type="SAM" id="MobiDB-lite"/>
    </source>
</evidence>
<dbReference type="CDD" id="cd18286">
    <property type="entry name" value="BTB2_POZ_BTBD8"/>
    <property type="match status" value="1"/>
</dbReference>
<dbReference type="AlphaFoldDB" id="A0AAV4HW35"/>
<dbReference type="PANTHER" id="PTHR22427:SF7">
    <property type="entry name" value="GH15728P"/>
    <property type="match status" value="1"/>
</dbReference>
<reference evidence="3 4" key="1">
    <citation type="journal article" date="2021" name="Elife">
        <title>Chloroplast acquisition without the gene transfer in kleptoplastic sea slugs, Plakobranchus ocellatus.</title>
        <authorList>
            <person name="Maeda T."/>
            <person name="Takahashi S."/>
            <person name="Yoshida T."/>
            <person name="Shimamura S."/>
            <person name="Takaki Y."/>
            <person name="Nagai Y."/>
            <person name="Toyoda A."/>
            <person name="Suzuki Y."/>
            <person name="Arimoto A."/>
            <person name="Ishii H."/>
            <person name="Satoh N."/>
            <person name="Nishiyama T."/>
            <person name="Hasebe M."/>
            <person name="Maruyama T."/>
            <person name="Minagawa J."/>
            <person name="Obokata J."/>
            <person name="Shigenobu S."/>
        </authorList>
    </citation>
    <scope>NUCLEOTIDE SEQUENCE [LARGE SCALE GENOMIC DNA]</scope>
</reference>
<dbReference type="SUPFAM" id="SSF53098">
    <property type="entry name" value="Ribonuclease H-like"/>
    <property type="match status" value="1"/>
</dbReference>
<dbReference type="InterPro" id="IPR043225">
    <property type="entry name" value="BACK_BTBD8"/>
</dbReference>
<dbReference type="SUPFAM" id="SSF54695">
    <property type="entry name" value="POZ domain"/>
    <property type="match status" value="1"/>
</dbReference>
<feature type="compositionally biased region" description="Polar residues" evidence="1">
    <location>
        <begin position="803"/>
        <end position="822"/>
    </location>
</feature>
<comment type="caution">
    <text evidence="3">The sequence shown here is derived from an EMBL/GenBank/DDBJ whole genome shotgun (WGS) entry which is preliminary data.</text>
</comment>
<dbReference type="InterPro" id="IPR036397">
    <property type="entry name" value="RNaseH_sf"/>
</dbReference>